<organism evidence="2 3">
    <name type="scientific">Glutamicibacter arilaitensis</name>
    <dbReference type="NCBI Taxonomy" id="256701"/>
    <lineage>
        <taxon>Bacteria</taxon>
        <taxon>Bacillati</taxon>
        <taxon>Actinomycetota</taxon>
        <taxon>Actinomycetes</taxon>
        <taxon>Micrococcales</taxon>
        <taxon>Micrococcaceae</taxon>
        <taxon>Glutamicibacter</taxon>
    </lineage>
</organism>
<evidence type="ECO:0000313" key="3">
    <source>
        <dbReference type="Proteomes" id="UP000235739"/>
    </source>
</evidence>
<accession>A0A2N7RXQ4</accession>
<sequence>MSTAQSASNAPAFGKQMPLEVQRTMPPWRKLPQSSPGLAVSRSSGSWPTSSSQVFSRKVAR</sequence>
<comment type="caution">
    <text evidence="2">The sequence shown here is derived from an EMBL/GenBank/DDBJ whole genome shotgun (WGS) entry which is preliminary data.</text>
</comment>
<gene>
    <name evidence="2" type="ORF">CIK84_17900</name>
</gene>
<dbReference type="EMBL" id="PNQX01000004">
    <property type="protein sequence ID" value="PMQ18672.1"/>
    <property type="molecule type" value="Genomic_DNA"/>
</dbReference>
<protein>
    <submittedName>
        <fullName evidence="2">Uncharacterized protein</fullName>
    </submittedName>
</protein>
<name>A0A2N7RXQ4_9MICC</name>
<evidence type="ECO:0000313" key="2">
    <source>
        <dbReference type="EMBL" id="PMQ18672.1"/>
    </source>
</evidence>
<feature type="region of interest" description="Disordered" evidence="1">
    <location>
        <begin position="1"/>
        <end position="61"/>
    </location>
</feature>
<feature type="compositionally biased region" description="Low complexity" evidence="1">
    <location>
        <begin position="41"/>
        <end position="52"/>
    </location>
</feature>
<evidence type="ECO:0000256" key="1">
    <source>
        <dbReference type="SAM" id="MobiDB-lite"/>
    </source>
</evidence>
<proteinExistence type="predicted"/>
<reference evidence="2 3" key="1">
    <citation type="journal article" date="2017" name="Elife">
        <title>Extensive horizontal gene transfer in cheese-associated bacteria.</title>
        <authorList>
            <person name="Bonham K.S."/>
            <person name="Wolfe B.E."/>
            <person name="Dutton R.J."/>
        </authorList>
    </citation>
    <scope>NUCLEOTIDE SEQUENCE [LARGE SCALE GENOMIC DNA]</scope>
    <source>
        <strain evidence="2 3">JB182</strain>
    </source>
</reference>
<dbReference type="AlphaFoldDB" id="A0A2N7RXQ4"/>
<dbReference type="Proteomes" id="UP000235739">
    <property type="component" value="Unassembled WGS sequence"/>
</dbReference>